<organism evidence="1 2">
    <name type="scientific">Portunus trituberculatus</name>
    <name type="common">Swimming crab</name>
    <name type="synonym">Neptunus trituberculatus</name>
    <dbReference type="NCBI Taxonomy" id="210409"/>
    <lineage>
        <taxon>Eukaryota</taxon>
        <taxon>Metazoa</taxon>
        <taxon>Ecdysozoa</taxon>
        <taxon>Arthropoda</taxon>
        <taxon>Crustacea</taxon>
        <taxon>Multicrustacea</taxon>
        <taxon>Malacostraca</taxon>
        <taxon>Eumalacostraca</taxon>
        <taxon>Eucarida</taxon>
        <taxon>Decapoda</taxon>
        <taxon>Pleocyemata</taxon>
        <taxon>Brachyura</taxon>
        <taxon>Eubrachyura</taxon>
        <taxon>Portunoidea</taxon>
        <taxon>Portunidae</taxon>
        <taxon>Portuninae</taxon>
        <taxon>Portunus</taxon>
    </lineage>
</organism>
<sequence length="92" mass="10625">MKVSDVEVEFHRRILEVQEKFQERISDLQAEFCRVNSAPEGVPVEMNFAVLEGVEEEEEKAEVTRLGGKGQTIFPCLQVRFWWSGEPSQKII</sequence>
<accession>A0A5B7G6F7</accession>
<evidence type="ECO:0000313" key="2">
    <source>
        <dbReference type="Proteomes" id="UP000324222"/>
    </source>
</evidence>
<dbReference type="AlphaFoldDB" id="A0A5B7G6F7"/>
<dbReference type="EMBL" id="VSRR010011436">
    <property type="protein sequence ID" value="MPC53179.1"/>
    <property type="molecule type" value="Genomic_DNA"/>
</dbReference>
<name>A0A5B7G6F7_PORTR</name>
<comment type="caution">
    <text evidence="1">The sequence shown here is derived from an EMBL/GenBank/DDBJ whole genome shotgun (WGS) entry which is preliminary data.</text>
</comment>
<protein>
    <submittedName>
        <fullName evidence="1">Uncharacterized protein</fullName>
    </submittedName>
</protein>
<reference evidence="1 2" key="1">
    <citation type="submission" date="2019-05" db="EMBL/GenBank/DDBJ databases">
        <title>Another draft genome of Portunus trituberculatus and its Hox gene families provides insights of decapod evolution.</title>
        <authorList>
            <person name="Jeong J.-H."/>
            <person name="Song I."/>
            <person name="Kim S."/>
            <person name="Choi T."/>
            <person name="Kim D."/>
            <person name="Ryu S."/>
            <person name="Kim W."/>
        </authorList>
    </citation>
    <scope>NUCLEOTIDE SEQUENCE [LARGE SCALE GENOMIC DNA]</scope>
    <source>
        <tissue evidence="1">Muscle</tissue>
    </source>
</reference>
<proteinExistence type="predicted"/>
<gene>
    <name evidence="1" type="ORF">E2C01_047066</name>
</gene>
<keyword evidence="2" id="KW-1185">Reference proteome</keyword>
<dbReference type="Proteomes" id="UP000324222">
    <property type="component" value="Unassembled WGS sequence"/>
</dbReference>
<evidence type="ECO:0000313" key="1">
    <source>
        <dbReference type="EMBL" id="MPC53179.1"/>
    </source>
</evidence>